<reference evidence="3" key="1">
    <citation type="submission" date="2018-12" db="EMBL/GenBank/DDBJ databases">
        <authorList>
            <person name="Yazar S."/>
        </authorList>
    </citation>
    <scope>NUCLEOTIDE SEQUENCE [LARGE SCALE GENOMIC DNA]</scope>
</reference>
<organism evidence="2 3">
    <name type="scientific">Vombatus ursinus</name>
    <name type="common">Common wombat</name>
    <dbReference type="NCBI Taxonomy" id="29139"/>
    <lineage>
        <taxon>Eukaryota</taxon>
        <taxon>Metazoa</taxon>
        <taxon>Chordata</taxon>
        <taxon>Craniata</taxon>
        <taxon>Vertebrata</taxon>
        <taxon>Euteleostomi</taxon>
        <taxon>Mammalia</taxon>
        <taxon>Metatheria</taxon>
        <taxon>Diprotodontia</taxon>
        <taxon>Vombatidae</taxon>
        <taxon>Vombatus</taxon>
    </lineage>
</organism>
<dbReference type="AlphaFoldDB" id="A0A4X2JY09"/>
<dbReference type="STRING" id="29139.ENSVURP00010004573"/>
<sequence>VFWKFDLHTSSHIDTLLQRDDLVLAQLLDEEDVLQECKVPHPKLLDYLLWPAHLQALVDWVTQEPPAAGDERLRYKYPSVSCEILTSDVPQINDALGEDEALLGRLYGFLQNTGPLNPLLASFFSKVMGVLINRKTGQIVSFLRNKADFVPLLLHHIGTSAIMDLLLRLLTCVEQPPLRREVLDWLNDERIVQWLVDMIHPDQDEAQHSNASQFLCDIVCLSREQMLRVQDGAEPDRLLATLEKQETVEHLLGNLFQGALSESVIVNGIQVILTLLESRRPRADSRGVGSFPCSVEDRLELVPPGGPDSPLTSQAKLGTLESPEAVAWPLPPVQETLHTTWGSLQPPSGNTRLHVVKLLASALSTNNAALTGELLGMDTLNTMLDLFFTYVFNNFLHSQVETWVSSVLNICLSPGEDAAPGSPFHLRTLLQKCRLVERILGAWEENDRVQSEGGRRKGYMGHLTRIANAVVRSAEKGPNAVLVGQLLPGEQQQLWEQFVLGPLSETNQKNTVDLVSTHNLHSFSDDEDGGLKGFGFPQEAVLQQAFMDFQMQQMTSAFVDHFGFNDDEFGEQEENVNAPFDRMASITFSLSADDESLCCKERLHQFDEDDEEGLGSGYLDGEDAMWQDGWRGWARSVRSGGSTDSEEEEEGEVRETMGGLVPPFFSFSNPEPPGTPPQGNGGPWGFYLQGVSVVQTLRTCPQADMAPSTCLAGDCSLNRAGARGRE</sequence>
<protein>
    <recommendedName>
        <fullName evidence="4">Protein phosphatase 6 regulatory subunit 1</fullName>
    </recommendedName>
</protein>
<dbReference type="Pfam" id="PF04499">
    <property type="entry name" value="SAPS"/>
    <property type="match status" value="1"/>
</dbReference>
<dbReference type="GO" id="GO:0005829">
    <property type="term" value="C:cytosol"/>
    <property type="evidence" value="ECO:0007669"/>
    <property type="project" value="TreeGrafter"/>
</dbReference>
<evidence type="ECO:0000313" key="2">
    <source>
        <dbReference type="Ensembl" id="ENSVURP00010004573.1"/>
    </source>
</evidence>
<proteinExistence type="inferred from homology"/>
<dbReference type="Ensembl" id="ENSVURT00010005198.1">
    <property type="protein sequence ID" value="ENSVURP00010004573.1"/>
    <property type="gene ID" value="ENSVURG00010003554.1"/>
</dbReference>
<reference evidence="2" key="3">
    <citation type="submission" date="2025-09" db="UniProtKB">
        <authorList>
            <consortium name="Ensembl"/>
        </authorList>
    </citation>
    <scope>IDENTIFICATION</scope>
</reference>
<dbReference type="GO" id="GO:0019888">
    <property type="term" value="F:protein phosphatase regulator activity"/>
    <property type="evidence" value="ECO:0007669"/>
    <property type="project" value="TreeGrafter"/>
</dbReference>
<evidence type="ECO:0008006" key="4">
    <source>
        <dbReference type="Google" id="ProtNLM"/>
    </source>
</evidence>
<dbReference type="OMA" id="ECKSHNP"/>
<gene>
    <name evidence="2" type="primary">PPP6R1</name>
</gene>
<name>A0A4X2JY09_VOMUR</name>
<dbReference type="InterPro" id="IPR007587">
    <property type="entry name" value="SAPS"/>
</dbReference>
<dbReference type="GO" id="GO:0005634">
    <property type="term" value="C:nucleus"/>
    <property type="evidence" value="ECO:0007669"/>
    <property type="project" value="TreeGrafter"/>
</dbReference>
<accession>A0A4X2JY09</accession>
<reference evidence="2" key="2">
    <citation type="submission" date="2025-08" db="UniProtKB">
        <authorList>
            <consortium name="Ensembl"/>
        </authorList>
    </citation>
    <scope>IDENTIFICATION</scope>
</reference>
<dbReference type="PANTHER" id="PTHR12634">
    <property type="entry name" value="SIT4 YEAST -ASSOCIATING PROTEIN-RELATED"/>
    <property type="match status" value="1"/>
</dbReference>
<evidence type="ECO:0000313" key="3">
    <source>
        <dbReference type="Proteomes" id="UP000314987"/>
    </source>
</evidence>
<dbReference type="Proteomes" id="UP000314987">
    <property type="component" value="Unassembled WGS sequence"/>
</dbReference>
<dbReference type="GO" id="GO:0019903">
    <property type="term" value="F:protein phosphatase binding"/>
    <property type="evidence" value="ECO:0007669"/>
    <property type="project" value="InterPro"/>
</dbReference>
<dbReference type="PANTHER" id="PTHR12634:SF13">
    <property type="entry name" value="SERINE_THREONINE-PROTEIN PHOSPHATASE 6 REGULATORY SUBUNIT 1"/>
    <property type="match status" value="1"/>
</dbReference>
<evidence type="ECO:0000256" key="1">
    <source>
        <dbReference type="ARBA" id="ARBA00006180"/>
    </source>
</evidence>
<comment type="similarity">
    <text evidence="1">Belongs to the SAPS family.</text>
</comment>
<keyword evidence="3" id="KW-1185">Reference proteome</keyword>
<dbReference type="GeneTree" id="ENSGT00390000009899"/>